<dbReference type="AlphaFoldDB" id="A0A1N7LHY0"/>
<dbReference type="RefSeq" id="WP_175606641.1">
    <property type="nucleotide sequence ID" value="NZ_FTOP01000003.1"/>
</dbReference>
<sequence>MKVHTENILAHTCVIGGCAALIGTILFLFMMLSDYLKGFLSLASIV</sequence>
<dbReference type="EMBL" id="FTOP01000003">
    <property type="protein sequence ID" value="SIS73416.1"/>
    <property type="molecule type" value="Genomic_DNA"/>
</dbReference>
<dbReference type="PROSITE" id="PS51257">
    <property type="entry name" value="PROKAR_LIPOPROTEIN"/>
    <property type="match status" value="1"/>
</dbReference>
<feature type="transmembrane region" description="Helical" evidence="1">
    <location>
        <begin position="12"/>
        <end position="32"/>
    </location>
</feature>
<keyword evidence="1" id="KW-1133">Transmembrane helix</keyword>
<evidence type="ECO:0000313" key="3">
    <source>
        <dbReference type="Proteomes" id="UP000186026"/>
    </source>
</evidence>
<name>A0A1N7LHY0_9BACT</name>
<organism evidence="2 3">
    <name type="scientific">Belliella pelovolcani</name>
    <dbReference type="NCBI Taxonomy" id="529505"/>
    <lineage>
        <taxon>Bacteria</taxon>
        <taxon>Pseudomonadati</taxon>
        <taxon>Bacteroidota</taxon>
        <taxon>Cytophagia</taxon>
        <taxon>Cytophagales</taxon>
        <taxon>Cyclobacteriaceae</taxon>
        <taxon>Belliella</taxon>
    </lineage>
</organism>
<evidence type="ECO:0000256" key="1">
    <source>
        <dbReference type="SAM" id="Phobius"/>
    </source>
</evidence>
<dbReference type="Proteomes" id="UP000186026">
    <property type="component" value="Unassembled WGS sequence"/>
</dbReference>
<keyword evidence="1" id="KW-0812">Transmembrane</keyword>
<keyword evidence="1" id="KW-0472">Membrane</keyword>
<reference evidence="3" key="1">
    <citation type="submission" date="2017-01" db="EMBL/GenBank/DDBJ databases">
        <authorList>
            <person name="Varghese N."/>
            <person name="Submissions S."/>
        </authorList>
    </citation>
    <scope>NUCLEOTIDE SEQUENCE [LARGE SCALE GENOMIC DNA]</scope>
    <source>
        <strain evidence="3">DSM 46698</strain>
    </source>
</reference>
<protein>
    <submittedName>
        <fullName evidence="2">Uncharacterized protein</fullName>
    </submittedName>
</protein>
<dbReference type="STRING" id="529505.SAMN05421761_103348"/>
<gene>
    <name evidence="2" type="ORF">SAMN05421761_103348</name>
</gene>
<evidence type="ECO:0000313" key="2">
    <source>
        <dbReference type="EMBL" id="SIS73416.1"/>
    </source>
</evidence>
<proteinExistence type="predicted"/>
<keyword evidence="3" id="KW-1185">Reference proteome</keyword>
<accession>A0A1N7LHY0</accession>